<feature type="transmembrane region" description="Helical" evidence="1">
    <location>
        <begin position="236"/>
        <end position="255"/>
    </location>
</feature>
<proteinExistence type="predicted"/>
<dbReference type="KEGG" id="tprf:A3L09_00430"/>
<name>A0A2Z2MB58_THEPR</name>
<keyword evidence="3" id="KW-1185">Reference proteome</keyword>
<dbReference type="OrthoDB" id="374032at2157"/>
<feature type="transmembrane region" description="Helical" evidence="1">
    <location>
        <begin position="83"/>
        <end position="103"/>
    </location>
</feature>
<feature type="transmembrane region" description="Helical" evidence="1">
    <location>
        <begin position="195"/>
        <end position="216"/>
    </location>
</feature>
<feature type="transmembrane region" description="Helical" evidence="1">
    <location>
        <begin position="12"/>
        <end position="30"/>
    </location>
</feature>
<reference evidence="2 3" key="1">
    <citation type="submission" date="2016-03" db="EMBL/GenBank/DDBJ databases">
        <title>Complete genome sequence of Thermococcus profundus strain DT5432.</title>
        <authorList>
            <person name="Oger P.M."/>
        </authorList>
    </citation>
    <scope>NUCLEOTIDE SEQUENCE [LARGE SCALE GENOMIC DNA]</scope>
    <source>
        <strain evidence="2 3">DT 5432</strain>
    </source>
</reference>
<accession>A0A2Z2MB58</accession>
<keyword evidence="1" id="KW-1133">Transmembrane helix</keyword>
<dbReference type="Proteomes" id="UP000250179">
    <property type="component" value="Chromosome"/>
</dbReference>
<dbReference type="AlphaFoldDB" id="A0A2Z2MB58"/>
<dbReference type="RefSeq" id="WP_088857100.1">
    <property type="nucleotide sequence ID" value="NZ_CP014862.1"/>
</dbReference>
<keyword evidence="1" id="KW-0472">Membrane</keyword>
<feature type="transmembrane region" description="Helical" evidence="1">
    <location>
        <begin position="163"/>
        <end position="188"/>
    </location>
</feature>
<keyword evidence="1" id="KW-0812">Transmembrane</keyword>
<organism evidence="2 3">
    <name type="scientific">Thermococcus profundus</name>
    <dbReference type="NCBI Taxonomy" id="49899"/>
    <lineage>
        <taxon>Archaea</taxon>
        <taxon>Methanobacteriati</taxon>
        <taxon>Methanobacteriota</taxon>
        <taxon>Thermococci</taxon>
        <taxon>Thermococcales</taxon>
        <taxon>Thermococcaceae</taxon>
        <taxon>Thermococcus</taxon>
    </lineage>
</organism>
<dbReference type="EMBL" id="CP014862">
    <property type="protein sequence ID" value="ASJ01832.1"/>
    <property type="molecule type" value="Genomic_DNA"/>
</dbReference>
<evidence type="ECO:0000256" key="1">
    <source>
        <dbReference type="SAM" id="Phobius"/>
    </source>
</evidence>
<gene>
    <name evidence="2" type="ORF">A3L09_00430</name>
</gene>
<evidence type="ECO:0000313" key="3">
    <source>
        <dbReference type="Proteomes" id="UP000250179"/>
    </source>
</evidence>
<dbReference type="GeneID" id="33318829"/>
<feature type="transmembrane region" description="Helical" evidence="1">
    <location>
        <begin position="131"/>
        <end position="151"/>
    </location>
</feature>
<sequence>MKWLGSRLREDSGVILLIILTPSIVYLLMWNKITSYSPSGLASFEKIVPCNLSQDLLSRFSSDSALLFSKLSEVQLKAFSETLQWGLLAVFFLTGTFAVYTFGRALSSGDIVNVVVLAGSRGRALIEYSKVLIVYSAYLSVVLAPLLKFMFSTYTVDPGTRGVAALVVVLFSAALWGVAVAMFALSLLRDHASAILALVGVVLLSMTEKNVGQLFMPYNNVFFWIFLDFKTRLSPYALSGTILLPLLLIGAYVVFERRDLG</sequence>
<protein>
    <submittedName>
        <fullName evidence="2">Uncharacterized protein</fullName>
    </submittedName>
</protein>
<evidence type="ECO:0000313" key="2">
    <source>
        <dbReference type="EMBL" id="ASJ01832.1"/>
    </source>
</evidence>